<dbReference type="AlphaFoldDB" id="A0AB34GP27"/>
<evidence type="ECO:0000256" key="1">
    <source>
        <dbReference type="ARBA" id="ARBA00009097"/>
    </source>
</evidence>
<evidence type="ECO:0000256" key="3">
    <source>
        <dbReference type="ARBA" id="ARBA00022980"/>
    </source>
</evidence>
<dbReference type="Pfam" id="PF01092">
    <property type="entry name" value="Ribosomal_S6e"/>
    <property type="match status" value="1"/>
</dbReference>
<gene>
    <name evidence="9" type="ORF">J1605_001046</name>
</gene>
<dbReference type="GO" id="GO:1990904">
    <property type="term" value="C:ribonucleoprotein complex"/>
    <property type="evidence" value="ECO:0007669"/>
    <property type="project" value="UniProtKB-KW"/>
</dbReference>
<keyword evidence="5" id="KW-0687">Ribonucleoprotein</keyword>
<feature type="compositionally biased region" description="Basic residues" evidence="8">
    <location>
        <begin position="115"/>
        <end position="127"/>
    </location>
</feature>
<dbReference type="PANTHER" id="PTHR46176">
    <property type="entry name" value="LD21662P"/>
    <property type="match status" value="1"/>
</dbReference>
<dbReference type="InterPro" id="IPR001377">
    <property type="entry name" value="Ribosomal_eS6"/>
</dbReference>
<evidence type="ECO:0000256" key="4">
    <source>
        <dbReference type="ARBA" id="ARBA00023054"/>
    </source>
</evidence>
<evidence type="ECO:0000313" key="9">
    <source>
        <dbReference type="EMBL" id="KAJ8781003.1"/>
    </source>
</evidence>
<keyword evidence="10" id="KW-1185">Reference proteome</keyword>
<evidence type="ECO:0000256" key="7">
    <source>
        <dbReference type="ARBA" id="ARBA00035403"/>
    </source>
</evidence>
<evidence type="ECO:0000256" key="5">
    <source>
        <dbReference type="ARBA" id="ARBA00023274"/>
    </source>
</evidence>
<dbReference type="PANTHER" id="PTHR46176:SF2">
    <property type="entry name" value="PROTEIN FAM76A"/>
    <property type="match status" value="1"/>
</dbReference>
<evidence type="ECO:0000313" key="10">
    <source>
        <dbReference type="Proteomes" id="UP001159641"/>
    </source>
</evidence>
<proteinExistence type="inferred from homology"/>
<evidence type="ECO:0000256" key="2">
    <source>
        <dbReference type="ARBA" id="ARBA00009312"/>
    </source>
</evidence>
<dbReference type="GO" id="GO:0006412">
    <property type="term" value="P:translation"/>
    <property type="evidence" value="ECO:0007669"/>
    <property type="project" value="InterPro"/>
</dbReference>
<dbReference type="InterPro" id="IPR032017">
    <property type="entry name" value="FAM76"/>
</dbReference>
<comment type="similarity">
    <text evidence="1">Belongs to the FAM76 family.</text>
</comment>
<organism evidence="9 10">
    <name type="scientific">Eschrichtius robustus</name>
    <name type="common">California gray whale</name>
    <name type="synonym">Eschrichtius gibbosus</name>
    <dbReference type="NCBI Taxonomy" id="9764"/>
    <lineage>
        <taxon>Eukaryota</taxon>
        <taxon>Metazoa</taxon>
        <taxon>Chordata</taxon>
        <taxon>Craniata</taxon>
        <taxon>Vertebrata</taxon>
        <taxon>Euteleostomi</taxon>
        <taxon>Mammalia</taxon>
        <taxon>Eutheria</taxon>
        <taxon>Laurasiatheria</taxon>
        <taxon>Artiodactyla</taxon>
        <taxon>Whippomorpha</taxon>
        <taxon>Cetacea</taxon>
        <taxon>Mysticeti</taxon>
        <taxon>Eschrichtiidae</taxon>
        <taxon>Eschrichtius</taxon>
    </lineage>
</organism>
<dbReference type="GO" id="GO:0005840">
    <property type="term" value="C:ribosome"/>
    <property type="evidence" value="ECO:0007669"/>
    <property type="project" value="UniProtKB-KW"/>
</dbReference>
<evidence type="ECO:0000256" key="8">
    <source>
        <dbReference type="SAM" id="MobiDB-lite"/>
    </source>
</evidence>
<reference evidence="9 10" key="1">
    <citation type="submission" date="2022-11" db="EMBL/GenBank/DDBJ databases">
        <title>Whole genome sequence of Eschrichtius robustus ER-17-0199.</title>
        <authorList>
            <person name="Bruniche-Olsen A."/>
            <person name="Black A.N."/>
            <person name="Fields C.J."/>
            <person name="Walden K."/>
            <person name="Dewoody J.A."/>
        </authorList>
    </citation>
    <scope>NUCLEOTIDE SEQUENCE [LARGE SCALE GENOMIC DNA]</scope>
    <source>
        <strain evidence="9">ER-17-0199</strain>
        <tissue evidence="9">Blubber</tissue>
    </source>
</reference>
<dbReference type="GO" id="GO:0016607">
    <property type="term" value="C:nuclear speck"/>
    <property type="evidence" value="ECO:0007669"/>
    <property type="project" value="TreeGrafter"/>
</dbReference>
<dbReference type="Pfam" id="PF16046">
    <property type="entry name" value="FAM76"/>
    <property type="match status" value="2"/>
</dbReference>
<name>A0AB34GP27_ESCRO</name>
<accession>A0AB34GP27</accession>
<dbReference type="EMBL" id="JAIQCJ010002152">
    <property type="protein sequence ID" value="KAJ8781003.1"/>
    <property type="molecule type" value="Genomic_DNA"/>
</dbReference>
<comment type="caution">
    <text evidence="9">The sequence shown here is derived from an EMBL/GenBank/DDBJ whole genome shotgun (WGS) entry which is preliminary data.</text>
</comment>
<keyword evidence="3" id="KW-0689">Ribosomal protein</keyword>
<dbReference type="SMART" id="SM01405">
    <property type="entry name" value="Ribosomal_S6e"/>
    <property type="match status" value="1"/>
</dbReference>
<dbReference type="Proteomes" id="UP001159641">
    <property type="component" value="Unassembled WGS sequence"/>
</dbReference>
<protein>
    <recommendedName>
        <fullName evidence="6">Small ribosomal subunit protein eS6</fullName>
    </recommendedName>
    <alternativeName>
        <fullName evidence="7">40S ribosomal protein S6</fullName>
    </alternativeName>
</protein>
<dbReference type="GO" id="GO:0003735">
    <property type="term" value="F:structural constituent of ribosome"/>
    <property type="evidence" value="ECO:0007669"/>
    <property type="project" value="InterPro"/>
</dbReference>
<dbReference type="Gene3D" id="1.20.5.2650">
    <property type="match status" value="1"/>
</dbReference>
<feature type="compositionally biased region" description="Basic and acidic residues" evidence="8">
    <location>
        <begin position="406"/>
        <end position="425"/>
    </location>
</feature>
<feature type="region of interest" description="Disordered" evidence="8">
    <location>
        <begin position="403"/>
        <end position="425"/>
    </location>
</feature>
<sequence>MAALYACTKCHQRFPFEALSQGQQLCKECRIAHPVVKCTYCRTEYQQESKTNTICKKCAQNVQLYGTPKPCQYCNIIAAFIGNKCQRCTNSEKKYGPPYSCEQCKQQCAFDRKDDRKKKTKEQRKHLSSSSRASHQEKEQYSRLSGGSHYNRMKLNISFPATGCQKLTGVDYERKLCTVYEKVMAMEVAADAPDEEWRGYVVQISGANDKQGTTNQGGTTHGRVLLATERPLNKEGKKPRTKPPKIQCLVAPHVLQHKRWHIALKKQRTKKNKEETAEYATLLAKRMKEAKEKCKEQIVKRQKLSSVKKKTQKTLSTSSIQNEIPKKKSKFESITTNGDSFSPDLALDSPGTDHFVIIAQLKEEVATLKKMLHQKDQMILEKEKKITELKADFQYQESQMRAKMNQMEKTHKEVTEQLQRIDKSH</sequence>
<evidence type="ECO:0000256" key="6">
    <source>
        <dbReference type="ARBA" id="ARBA00035278"/>
    </source>
</evidence>
<feature type="region of interest" description="Disordered" evidence="8">
    <location>
        <begin position="115"/>
        <end position="147"/>
    </location>
</feature>
<keyword evidence="4" id="KW-0175">Coiled coil</keyword>
<comment type="similarity">
    <text evidence="2">Belongs to the eukaryotic ribosomal protein eS6 family.</text>
</comment>